<feature type="coiled-coil region" evidence="1">
    <location>
        <begin position="78"/>
        <end position="112"/>
    </location>
</feature>
<dbReference type="EMBL" id="MN740583">
    <property type="protein sequence ID" value="QHU35031.1"/>
    <property type="molecule type" value="Genomic_DNA"/>
</dbReference>
<dbReference type="InterPro" id="IPR003034">
    <property type="entry name" value="SAP_dom"/>
</dbReference>
<organism evidence="5">
    <name type="scientific">viral metagenome</name>
    <dbReference type="NCBI Taxonomy" id="1070528"/>
    <lineage>
        <taxon>unclassified sequences</taxon>
        <taxon>metagenomes</taxon>
        <taxon>organismal metagenomes</taxon>
    </lineage>
</organism>
<reference evidence="5" key="1">
    <citation type="journal article" date="2020" name="Nature">
        <title>Giant virus diversity and host interactions through global metagenomics.</title>
        <authorList>
            <person name="Schulz F."/>
            <person name="Roux S."/>
            <person name="Paez-Espino D."/>
            <person name="Jungbluth S."/>
            <person name="Walsh D.A."/>
            <person name="Denef V.J."/>
            <person name="McMahon K.D."/>
            <person name="Konstantinidis K.T."/>
            <person name="Eloe-Fadrosh E.A."/>
            <person name="Kyrpides N.C."/>
            <person name="Woyke T."/>
        </authorList>
    </citation>
    <scope>NUCLEOTIDE SEQUENCE</scope>
    <source>
        <strain evidence="5">GVMAG-S-1017745-26</strain>
    </source>
</reference>
<evidence type="ECO:0000256" key="1">
    <source>
        <dbReference type="SAM" id="Coils"/>
    </source>
</evidence>
<feature type="transmembrane region" description="Helical" evidence="3">
    <location>
        <begin position="6"/>
        <end position="24"/>
    </location>
</feature>
<feature type="domain" description="SAP" evidence="4">
    <location>
        <begin position="311"/>
        <end position="340"/>
    </location>
</feature>
<evidence type="ECO:0000313" key="5">
    <source>
        <dbReference type="EMBL" id="QHU35031.1"/>
    </source>
</evidence>
<proteinExistence type="predicted"/>
<feature type="region of interest" description="Disordered" evidence="2">
    <location>
        <begin position="159"/>
        <end position="287"/>
    </location>
</feature>
<dbReference type="Pfam" id="PF02037">
    <property type="entry name" value="SAP"/>
    <property type="match status" value="1"/>
</dbReference>
<protein>
    <recommendedName>
        <fullName evidence="4">SAP domain-containing protein</fullName>
    </recommendedName>
</protein>
<feature type="compositionally biased region" description="Acidic residues" evidence="2">
    <location>
        <begin position="182"/>
        <end position="254"/>
    </location>
</feature>
<dbReference type="Gene3D" id="1.10.720.30">
    <property type="entry name" value="SAP domain"/>
    <property type="match status" value="1"/>
</dbReference>
<evidence type="ECO:0000259" key="4">
    <source>
        <dbReference type="Pfam" id="PF02037"/>
    </source>
</evidence>
<sequence>MNNTTMMITGALLTAGILLTYWEIKKTQTILDTMLVSLRELRTLNYPNKHNQRPLNNKQTVNMKPLNKSSYPKVVINKTNHQNNITQIKNQMSKYEEELNNIDDMLDMNESDDDDEENEEDINLDELKILADNYNLEEGNNFNEFDDDQLLGEKEHVREVGGNNVNSSEDKDEQEQLLNKEDEVDEDEVEDEVEDELEDGENSEVEEEEDNDQDGENSEVEEDEVEDDENNEDEEDEVEDDENNEFGDDGENNEVGDNGENSEVDEDKVDDEDENEDNISQSEDFSTELNEQLFNENSLDHELINNIEKIFTKNELKKKCKENSLIVKGNKKQLISRLIERGINLSIIEDNSNNSELALS</sequence>
<evidence type="ECO:0000256" key="2">
    <source>
        <dbReference type="SAM" id="MobiDB-lite"/>
    </source>
</evidence>
<name>A0A6C0LZ57_9ZZZZ</name>
<keyword evidence="3" id="KW-0472">Membrane</keyword>
<accession>A0A6C0LZ57</accession>
<feature type="compositionally biased region" description="Acidic residues" evidence="2">
    <location>
        <begin position="260"/>
        <end position="277"/>
    </location>
</feature>
<dbReference type="AlphaFoldDB" id="A0A6C0LZ57"/>
<dbReference type="InterPro" id="IPR036361">
    <property type="entry name" value="SAP_dom_sf"/>
</dbReference>
<evidence type="ECO:0000256" key="3">
    <source>
        <dbReference type="SAM" id="Phobius"/>
    </source>
</evidence>
<keyword evidence="1" id="KW-0175">Coiled coil</keyword>
<keyword evidence="3" id="KW-0812">Transmembrane</keyword>
<keyword evidence="3" id="KW-1133">Transmembrane helix</keyword>